<dbReference type="Proteomes" id="UP000238426">
    <property type="component" value="Unassembled WGS sequence"/>
</dbReference>
<dbReference type="AlphaFoldDB" id="A0A2T1NCC5"/>
<dbReference type="OrthoDB" id="981083at2"/>
<name>A0A2T1NCC5_9FLAO</name>
<gene>
    <name evidence="1" type="ORF">C7H52_02115</name>
</gene>
<sequence length="143" mass="16689">MSFSDLFDSGFKKRNEDHFAAIVRVAMSDGVISDVEKTFLDRLARNLDISEKDYEIILKDYKTHPINPPSDYDRRLERLFDLARMVWVDHINYEEKMVILERLCVGLGFKSSNAKYVSDKAMELVKQGVDIDTFSDEIKNMNR</sequence>
<proteinExistence type="predicted"/>
<keyword evidence="2" id="KW-1185">Reference proteome</keyword>
<dbReference type="Gene3D" id="1.10.3680.10">
    <property type="entry name" value="TerB-like"/>
    <property type="match status" value="1"/>
</dbReference>
<reference evidence="1 2" key="1">
    <citation type="submission" date="2018-03" db="EMBL/GenBank/DDBJ databases">
        <title>Mesoflavibacter sp. HG37 and Mesoflavibacter sp. HG96 sp.nov., two marine bacteria isolated from seawater of Western Pacific Ocean.</title>
        <authorList>
            <person name="Cheng H."/>
            <person name="Wu Y.-H."/>
            <person name="Guo L.-L."/>
            <person name="Xu X.-W."/>
        </authorList>
    </citation>
    <scope>NUCLEOTIDE SEQUENCE [LARGE SCALE GENOMIC DNA]</scope>
    <source>
        <strain evidence="1 2">KCTC 32269</strain>
    </source>
</reference>
<protein>
    <submittedName>
        <fullName evidence="1">Fructose 1,6-bisphosphatase</fullName>
    </submittedName>
</protein>
<dbReference type="SUPFAM" id="SSF158682">
    <property type="entry name" value="TerB-like"/>
    <property type="match status" value="1"/>
</dbReference>
<dbReference type="RefSeq" id="WP_106462233.1">
    <property type="nucleotide sequence ID" value="NZ_PXOQ01000007.1"/>
</dbReference>
<evidence type="ECO:0000313" key="2">
    <source>
        <dbReference type="Proteomes" id="UP000238426"/>
    </source>
</evidence>
<comment type="caution">
    <text evidence="1">The sequence shown here is derived from an EMBL/GenBank/DDBJ whole genome shotgun (WGS) entry which is preliminary data.</text>
</comment>
<dbReference type="InterPro" id="IPR029024">
    <property type="entry name" value="TerB-like"/>
</dbReference>
<dbReference type="EMBL" id="PXOQ01000007">
    <property type="protein sequence ID" value="PSG90092.1"/>
    <property type="molecule type" value="Genomic_DNA"/>
</dbReference>
<evidence type="ECO:0000313" key="1">
    <source>
        <dbReference type="EMBL" id="PSG90092.1"/>
    </source>
</evidence>
<accession>A0A2T1NCC5</accession>
<organism evidence="1 2">
    <name type="scientific">Aurantibacter aestuarii</name>
    <dbReference type="NCBI Taxonomy" id="1266046"/>
    <lineage>
        <taxon>Bacteria</taxon>
        <taxon>Pseudomonadati</taxon>
        <taxon>Bacteroidota</taxon>
        <taxon>Flavobacteriia</taxon>
        <taxon>Flavobacteriales</taxon>
        <taxon>Flavobacteriaceae</taxon>
        <taxon>Aurantibacter</taxon>
    </lineage>
</organism>